<dbReference type="Pfam" id="PF01031">
    <property type="entry name" value="Dynamin_M"/>
    <property type="match status" value="1"/>
</dbReference>
<dbReference type="OrthoDB" id="5061070at2759"/>
<dbReference type="AlphaFoldDB" id="A0A6A5ZC15"/>
<proteinExistence type="predicted"/>
<dbReference type="PANTHER" id="PTHR11566:SF131">
    <property type="entry name" value="GTPASE, PUTATIVE (AFU_ORTHOLOGUE AFUA_6G07630)-RELATED"/>
    <property type="match status" value="1"/>
</dbReference>
<dbReference type="SMART" id="SM00053">
    <property type="entry name" value="DYNc"/>
    <property type="match status" value="1"/>
</dbReference>
<accession>A0A6A5ZC15</accession>
<dbReference type="GO" id="GO:0005525">
    <property type="term" value="F:GTP binding"/>
    <property type="evidence" value="ECO:0007669"/>
    <property type="project" value="InterPro"/>
</dbReference>
<feature type="domain" description="Dynamin-type G" evidence="5">
    <location>
        <begin position="86"/>
        <end position="406"/>
    </location>
</feature>
<reference evidence="6" key="1">
    <citation type="journal article" date="2020" name="Stud. Mycol.">
        <title>101 Dothideomycetes genomes: a test case for predicting lifestyles and emergence of pathogens.</title>
        <authorList>
            <person name="Haridas S."/>
            <person name="Albert R."/>
            <person name="Binder M."/>
            <person name="Bloem J."/>
            <person name="Labutti K."/>
            <person name="Salamov A."/>
            <person name="Andreopoulos B."/>
            <person name="Baker S."/>
            <person name="Barry K."/>
            <person name="Bills G."/>
            <person name="Bluhm B."/>
            <person name="Cannon C."/>
            <person name="Castanera R."/>
            <person name="Culley D."/>
            <person name="Daum C."/>
            <person name="Ezra D."/>
            <person name="Gonzalez J."/>
            <person name="Henrissat B."/>
            <person name="Kuo A."/>
            <person name="Liang C."/>
            <person name="Lipzen A."/>
            <person name="Lutzoni F."/>
            <person name="Magnuson J."/>
            <person name="Mondo S."/>
            <person name="Nolan M."/>
            <person name="Ohm R."/>
            <person name="Pangilinan J."/>
            <person name="Park H.-J."/>
            <person name="Ramirez L."/>
            <person name="Alfaro M."/>
            <person name="Sun H."/>
            <person name="Tritt A."/>
            <person name="Yoshinaga Y."/>
            <person name="Zwiers L.-H."/>
            <person name="Turgeon B."/>
            <person name="Goodwin S."/>
            <person name="Spatafora J."/>
            <person name="Crous P."/>
            <person name="Grigoriev I."/>
        </authorList>
    </citation>
    <scope>NUCLEOTIDE SEQUENCE</scope>
    <source>
        <strain evidence="6">CBS 627.86</strain>
    </source>
</reference>
<dbReference type="Pfam" id="PF02212">
    <property type="entry name" value="GED"/>
    <property type="match status" value="1"/>
</dbReference>
<dbReference type="InterPro" id="IPR030381">
    <property type="entry name" value="G_DYNAMIN_dom"/>
</dbReference>
<dbReference type="PANTHER" id="PTHR11566">
    <property type="entry name" value="DYNAMIN"/>
    <property type="match status" value="1"/>
</dbReference>
<protein>
    <submittedName>
        <fullName evidence="6">P-loop containing nucleoside triphosphate hydrolase protein</fullName>
    </submittedName>
</protein>
<dbReference type="InterPro" id="IPR000375">
    <property type="entry name" value="Dynamin_stalk"/>
</dbReference>
<dbReference type="GO" id="GO:0005874">
    <property type="term" value="C:microtubule"/>
    <property type="evidence" value="ECO:0007669"/>
    <property type="project" value="TreeGrafter"/>
</dbReference>
<dbReference type="PROSITE" id="PS51388">
    <property type="entry name" value="GED"/>
    <property type="match status" value="1"/>
</dbReference>
<dbReference type="Proteomes" id="UP000799770">
    <property type="component" value="Unassembled WGS sequence"/>
</dbReference>
<dbReference type="PROSITE" id="PS51718">
    <property type="entry name" value="G_DYNAMIN_2"/>
    <property type="match status" value="1"/>
</dbReference>
<dbReference type="EMBL" id="ML977319">
    <property type="protein sequence ID" value="KAF2117059.1"/>
    <property type="molecule type" value="Genomic_DNA"/>
</dbReference>
<dbReference type="PRINTS" id="PR00195">
    <property type="entry name" value="DYNAMIN"/>
</dbReference>
<dbReference type="GO" id="GO:0005737">
    <property type="term" value="C:cytoplasm"/>
    <property type="evidence" value="ECO:0007669"/>
    <property type="project" value="TreeGrafter"/>
</dbReference>
<gene>
    <name evidence="6" type="ORF">BDV96DRAFT_490262</name>
</gene>
<keyword evidence="2" id="KW-0342">GTP-binding</keyword>
<feature type="region of interest" description="Disordered" evidence="3">
    <location>
        <begin position="861"/>
        <end position="881"/>
    </location>
</feature>
<feature type="compositionally biased region" description="Polar residues" evidence="3">
    <location>
        <begin position="8"/>
        <end position="22"/>
    </location>
</feature>
<dbReference type="InterPro" id="IPR045063">
    <property type="entry name" value="Dynamin_N"/>
</dbReference>
<dbReference type="GO" id="GO:0008017">
    <property type="term" value="F:microtubule binding"/>
    <property type="evidence" value="ECO:0007669"/>
    <property type="project" value="TreeGrafter"/>
</dbReference>
<keyword evidence="6" id="KW-0378">Hydrolase</keyword>
<dbReference type="SUPFAM" id="SSF52540">
    <property type="entry name" value="P-loop containing nucleoside triphosphate hydrolases"/>
    <property type="match status" value="1"/>
</dbReference>
<feature type="region of interest" description="Disordered" evidence="3">
    <location>
        <begin position="1"/>
        <end position="28"/>
    </location>
</feature>
<dbReference type="Gene3D" id="1.20.120.1240">
    <property type="entry name" value="Dynamin, middle domain"/>
    <property type="match status" value="1"/>
</dbReference>
<dbReference type="InterPro" id="IPR001401">
    <property type="entry name" value="Dynamin_GTPase"/>
</dbReference>
<dbReference type="InterPro" id="IPR022812">
    <property type="entry name" value="Dynamin"/>
</dbReference>
<dbReference type="Pfam" id="PF00350">
    <property type="entry name" value="Dynamin_N"/>
    <property type="match status" value="1"/>
</dbReference>
<feature type="region of interest" description="Disordered" evidence="3">
    <location>
        <begin position="532"/>
        <end position="568"/>
    </location>
</feature>
<organism evidence="6 7">
    <name type="scientific">Lophiotrema nucula</name>
    <dbReference type="NCBI Taxonomy" id="690887"/>
    <lineage>
        <taxon>Eukaryota</taxon>
        <taxon>Fungi</taxon>
        <taxon>Dikarya</taxon>
        <taxon>Ascomycota</taxon>
        <taxon>Pezizomycotina</taxon>
        <taxon>Dothideomycetes</taxon>
        <taxon>Pleosporomycetidae</taxon>
        <taxon>Pleosporales</taxon>
        <taxon>Lophiotremataceae</taxon>
        <taxon>Lophiotrema</taxon>
    </lineage>
</organism>
<evidence type="ECO:0000256" key="2">
    <source>
        <dbReference type="ARBA" id="ARBA00023134"/>
    </source>
</evidence>
<keyword evidence="1" id="KW-0547">Nucleotide-binding</keyword>
<sequence length="881" mass="98994">MDEDLANGTRSATPFETHNSNIRPDVRPDVSQLSHNLEPMNIKGVQDERFSSAATESGEVDPLGEAVKDSISTINKLSALGLSTLDIKLPKCVVLGEQSAGKSSVIEAISGIRTPRSTNTCTRCPLFIMMEPSSGSDSDWYARVYLRKAYSRDSRRTARGRYPGWSARPTASEMPFAATKSKADLEEIITRAQLAILSDSDDLSPFLRGDIHALESNRSAEFSPNTIAISISAPGLPSLSFYDLPGIIGQSEDHRSQYLVPFVKNVVTDYIKDGDALILVTHSLANDLHTSIAGMMARENRATNRCIGVLTKPDCLPAGDKGNTLSAVLSGSSFQLGHGYFIVKNLSQVDIDDGLTHPDARRQEQLFFETQPWSTSFRQHKDRFGTRNLQAYLSKTLAAHTVKALPSIRSEIRGRLQKVQQDLDLIPEPPTYNAVHVVSDILREFTRHVEHEIDGEYGHHKWRNAWRGVQKHFSDCLTSLKPGLFPVGKKDHSFWNRPAGEKVVEVIVLDDDDDDGDGAGAVRASSIFETPKKRKLDDGTPIPRTTPNKPVITREASTPTPSIPKPREPLPLFGDKAMKFTLDGVTAHINEFSNSTFSDQLHPKVTDNMIRHTIKDWELPLDDFFQQFQATLIRHMLMIFNDHFGKWRKSELYDTAWKIVEDMFMGHMEGLRFDATETLEEEREGPYMFFVDEVLSSEVQKVRERYGNARFNRRKKMYFTAMEQATNRTIDENAELRKDNGRLRGVIAAEPYRHEIKFIADVTSYYNVASRRFHDAICMRVKHKVFKALRTELHGELESRLDIHGEHGHTNCVKLLAEPAHRLADRQKLLSQRQALLEGQKILDELEAKYGDVNGIGSGMYDSSFGGPATPPTDEEMDIEA</sequence>
<evidence type="ECO:0000256" key="1">
    <source>
        <dbReference type="ARBA" id="ARBA00022741"/>
    </source>
</evidence>
<feature type="domain" description="GED" evidence="4">
    <location>
        <begin position="755"/>
        <end position="851"/>
    </location>
</feature>
<dbReference type="InterPro" id="IPR020850">
    <property type="entry name" value="GED_dom"/>
</dbReference>
<dbReference type="GO" id="GO:0005886">
    <property type="term" value="C:plasma membrane"/>
    <property type="evidence" value="ECO:0007669"/>
    <property type="project" value="TreeGrafter"/>
</dbReference>
<dbReference type="GO" id="GO:0003924">
    <property type="term" value="F:GTPase activity"/>
    <property type="evidence" value="ECO:0007669"/>
    <property type="project" value="InterPro"/>
</dbReference>
<dbReference type="InterPro" id="IPR003130">
    <property type="entry name" value="GED"/>
</dbReference>
<dbReference type="GO" id="GO:0031623">
    <property type="term" value="P:receptor internalization"/>
    <property type="evidence" value="ECO:0007669"/>
    <property type="project" value="TreeGrafter"/>
</dbReference>
<keyword evidence="7" id="KW-1185">Reference proteome</keyword>
<evidence type="ECO:0000259" key="4">
    <source>
        <dbReference type="PROSITE" id="PS51388"/>
    </source>
</evidence>
<evidence type="ECO:0000256" key="3">
    <source>
        <dbReference type="SAM" id="MobiDB-lite"/>
    </source>
</evidence>
<evidence type="ECO:0000313" key="6">
    <source>
        <dbReference type="EMBL" id="KAF2117059.1"/>
    </source>
</evidence>
<evidence type="ECO:0000313" key="7">
    <source>
        <dbReference type="Proteomes" id="UP000799770"/>
    </source>
</evidence>
<evidence type="ECO:0000259" key="5">
    <source>
        <dbReference type="PROSITE" id="PS51718"/>
    </source>
</evidence>
<name>A0A6A5ZC15_9PLEO</name>
<dbReference type="CDD" id="cd08771">
    <property type="entry name" value="DLP_1"/>
    <property type="match status" value="1"/>
</dbReference>
<dbReference type="InterPro" id="IPR027417">
    <property type="entry name" value="P-loop_NTPase"/>
</dbReference>
<dbReference type="Gene3D" id="3.40.50.300">
    <property type="entry name" value="P-loop containing nucleotide triphosphate hydrolases"/>
    <property type="match status" value="1"/>
</dbReference>